<dbReference type="GO" id="GO:0016020">
    <property type="term" value="C:membrane"/>
    <property type="evidence" value="ECO:0007669"/>
    <property type="project" value="TreeGrafter"/>
</dbReference>
<dbReference type="Proteomes" id="UP000670475">
    <property type="component" value="Unassembled WGS sequence"/>
</dbReference>
<name>A0A940MAU4_9ACTN</name>
<accession>A0A940MAU4</accession>
<dbReference type="GO" id="GO:0016787">
    <property type="term" value="F:hydrolase activity"/>
    <property type="evidence" value="ECO:0007669"/>
    <property type="project" value="UniProtKB-KW"/>
</dbReference>
<dbReference type="PRINTS" id="PR00111">
    <property type="entry name" value="ABHYDROLASE"/>
</dbReference>
<protein>
    <submittedName>
        <fullName evidence="2">Alpha/beta fold hydrolase</fullName>
    </submittedName>
</protein>
<dbReference type="SUPFAM" id="SSF53474">
    <property type="entry name" value="alpha/beta-Hydrolases"/>
    <property type="match status" value="1"/>
</dbReference>
<reference evidence="2" key="1">
    <citation type="submission" date="2021-03" db="EMBL/GenBank/DDBJ databases">
        <title>Whole genome sequence of Streptomyces bomunensis MMS17-BM035.</title>
        <authorList>
            <person name="Lee J.H."/>
        </authorList>
    </citation>
    <scope>NUCLEOTIDE SEQUENCE</scope>
    <source>
        <strain evidence="2">MMS17-BM035</strain>
    </source>
</reference>
<dbReference type="Pfam" id="PF00561">
    <property type="entry name" value="Abhydrolase_1"/>
    <property type="match status" value="1"/>
</dbReference>
<dbReference type="InterPro" id="IPR000073">
    <property type="entry name" value="AB_hydrolase_1"/>
</dbReference>
<keyword evidence="2" id="KW-0378">Hydrolase</keyword>
<feature type="domain" description="AB hydrolase-1" evidence="1">
    <location>
        <begin position="39"/>
        <end position="142"/>
    </location>
</feature>
<dbReference type="PANTHER" id="PTHR43798:SF33">
    <property type="entry name" value="HYDROLASE, PUTATIVE (AFU_ORTHOLOGUE AFUA_2G14860)-RELATED"/>
    <property type="match status" value="1"/>
</dbReference>
<dbReference type="AlphaFoldDB" id="A0A940MAU4"/>
<evidence type="ECO:0000313" key="2">
    <source>
        <dbReference type="EMBL" id="MBP0457909.1"/>
    </source>
</evidence>
<dbReference type="PANTHER" id="PTHR43798">
    <property type="entry name" value="MONOACYLGLYCEROL LIPASE"/>
    <property type="match status" value="1"/>
</dbReference>
<dbReference type="InterPro" id="IPR029058">
    <property type="entry name" value="AB_hydrolase_fold"/>
</dbReference>
<gene>
    <name evidence="2" type="ORF">JFN87_10405</name>
</gene>
<keyword evidence="3" id="KW-1185">Reference proteome</keyword>
<evidence type="ECO:0000259" key="1">
    <source>
        <dbReference type="Pfam" id="PF00561"/>
    </source>
</evidence>
<comment type="caution">
    <text evidence="2">The sequence shown here is derived from an EMBL/GenBank/DDBJ whole genome shotgun (WGS) entry which is preliminary data.</text>
</comment>
<proteinExistence type="predicted"/>
<sequence length="242" mass="25304">MTPEAIHATDPPGAPAPLTVRANGLRLAYRVWGAEHDAPPVVLVHGRTADSLDWTTVAAALAHRRRVLALDLSGHGRSDWPGRYSLPGFRDDLGGFLAALDLTGADIVAHSMGGFAATLLAQDAPGLVGRLVLEESPPLLPLDPPRPPAEHPPGPLGFDWAVVPAVDDALNAPDPAWYEGLARIAAPTLVVAGGPSSPFPQQGYARQAERVPGARLVTIDAGHLVHGRKPHAFLDALAAFGI</sequence>
<evidence type="ECO:0000313" key="3">
    <source>
        <dbReference type="Proteomes" id="UP000670475"/>
    </source>
</evidence>
<dbReference type="InterPro" id="IPR050266">
    <property type="entry name" value="AB_hydrolase_sf"/>
</dbReference>
<dbReference type="EMBL" id="JAGIQL010000030">
    <property type="protein sequence ID" value="MBP0457909.1"/>
    <property type="molecule type" value="Genomic_DNA"/>
</dbReference>
<dbReference type="Gene3D" id="3.40.50.1820">
    <property type="entry name" value="alpha/beta hydrolase"/>
    <property type="match status" value="2"/>
</dbReference>
<organism evidence="2 3">
    <name type="scientific">Streptomyces montanisoli</name>
    <dbReference type="NCBI Taxonomy" id="2798581"/>
    <lineage>
        <taxon>Bacteria</taxon>
        <taxon>Bacillati</taxon>
        <taxon>Actinomycetota</taxon>
        <taxon>Actinomycetes</taxon>
        <taxon>Kitasatosporales</taxon>
        <taxon>Streptomycetaceae</taxon>
        <taxon>Streptomyces</taxon>
    </lineage>
</organism>
<dbReference type="RefSeq" id="WP_209339664.1">
    <property type="nucleotide sequence ID" value="NZ_JAGIQL010000030.1"/>
</dbReference>